<protein>
    <submittedName>
        <fullName evidence="1">24374_t:CDS:1</fullName>
    </submittedName>
</protein>
<sequence>VIIAGTWFEMSKKFQEILEKAINDVNKSLLQHAETESKMKKIRREILEEAIKDVNKSPEKLNLQEVKIYRQKIVTQLEYFEDFDKKALTFEDFDNMINLAYDILFKSANLKSTCPSEMNSLVSEIDKCLPEWINICTKITNKFNQFYEDLNDFITNNNIGDNLLTFKIQEELLTKIDEIKTNLHKSDK</sequence>
<accession>A0ABN7VRY0</accession>
<dbReference type="EMBL" id="CAJVQB010020784">
    <property type="protein sequence ID" value="CAG8795395.1"/>
    <property type="molecule type" value="Genomic_DNA"/>
</dbReference>
<organism evidence="1 2">
    <name type="scientific">Gigaspora margarita</name>
    <dbReference type="NCBI Taxonomy" id="4874"/>
    <lineage>
        <taxon>Eukaryota</taxon>
        <taxon>Fungi</taxon>
        <taxon>Fungi incertae sedis</taxon>
        <taxon>Mucoromycota</taxon>
        <taxon>Glomeromycotina</taxon>
        <taxon>Glomeromycetes</taxon>
        <taxon>Diversisporales</taxon>
        <taxon>Gigasporaceae</taxon>
        <taxon>Gigaspora</taxon>
    </lineage>
</organism>
<keyword evidence="2" id="KW-1185">Reference proteome</keyword>
<dbReference type="Proteomes" id="UP000789901">
    <property type="component" value="Unassembled WGS sequence"/>
</dbReference>
<evidence type="ECO:0000313" key="1">
    <source>
        <dbReference type="EMBL" id="CAG8795395.1"/>
    </source>
</evidence>
<comment type="caution">
    <text evidence="1">The sequence shown here is derived from an EMBL/GenBank/DDBJ whole genome shotgun (WGS) entry which is preliminary data.</text>
</comment>
<feature type="non-terminal residue" evidence="1">
    <location>
        <position position="1"/>
    </location>
</feature>
<evidence type="ECO:0000313" key="2">
    <source>
        <dbReference type="Proteomes" id="UP000789901"/>
    </source>
</evidence>
<reference evidence="1 2" key="1">
    <citation type="submission" date="2021-06" db="EMBL/GenBank/DDBJ databases">
        <authorList>
            <person name="Kallberg Y."/>
            <person name="Tangrot J."/>
            <person name="Rosling A."/>
        </authorList>
    </citation>
    <scope>NUCLEOTIDE SEQUENCE [LARGE SCALE GENOMIC DNA]</scope>
    <source>
        <strain evidence="1 2">120-4 pot B 10/14</strain>
    </source>
</reference>
<gene>
    <name evidence="1" type="ORF">GMARGA_LOCUS21976</name>
</gene>
<proteinExistence type="predicted"/>
<name>A0ABN7VRY0_GIGMA</name>